<comment type="caution">
    <text evidence="2">The sequence shown here is derived from an EMBL/GenBank/DDBJ whole genome shotgun (WGS) entry which is preliminary data.</text>
</comment>
<evidence type="ECO:0000313" key="3">
    <source>
        <dbReference type="Proteomes" id="UP001201163"/>
    </source>
</evidence>
<protein>
    <submittedName>
        <fullName evidence="2">Uncharacterized protein</fullName>
    </submittedName>
</protein>
<sequence length="264" mass="29359">MGSFGSHLPKLSNKLDHSGGPGPTKLSKTRDRYRSQRTESVPGCCTVVLNTLVPGSALGLAITVTALACQEGRQCGRKLIEVFSSWIRRNAQTLIRDAVRVAHRQMVAGADAAPATRRPARLLVLTGVLGSPFLPIYVRTSGVLRADNAVQDAVCFTVRPHIWRSQGNGNQDHTVKPSYIQVITLLYQSHDHDHDNESHITKGIKHRGPLGLDPRSRWHNKYWLEARGQKRGIVAGNESKSTGAIKCIHQQTNYEHRPEYRYHL</sequence>
<organism evidence="2 3">
    <name type="scientific">Lactarius akahatsu</name>
    <dbReference type="NCBI Taxonomy" id="416441"/>
    <lineage>
        <taxon>Eukaryota</taxon>
        <taxon>Fungi</taxon>
        <taxon>Dikarya</taxon>
        <taxon>Basidiomycota</taxon>
        <taxon>Agaricomycotina</taxon>
        <taxon>Agaricomycetes</taxon>
        <taxon>Russulales</taxon>
        <taxon>Russulaceae</taxon>
        <taxon>Lactarius</taxon>
    </lineage>
</organism>
<proteinExistence type="predicted"/>
<dbReference type="EMBL" id="JAKELL010000014">
    <property type="protein sequence ID" value="KAH8994604.1"/>
    <property type="molecule type" value="Genomic_DNA"/>
</dbReference>
<feature type="compositionally biased region" description="Basic and acidic residues" evidence="1">
    <location>
        <begin position="28"/>
        <end position="37"/>
    </location>
</feature>
<gene>
    <name evidence="2" type="ORF">EDB92DRAFT_1815109</name>
</gene>
<keyword evidence="3" id="KW-1185">Reference proteome</keyword>
<name>A0AAD4LPQ0_9AGAM</name>
<accession>A0AAD4LPQ0</accession>
<feature type="region of interest" description="Disordered" evidence="1">
    <location>
        <begin position="1"/>
        <end position="37"/>
    </location>
</feature>
<evidence type="ECO:0000256" key="1">
    <source>
        <dbReference type="SAM" id="MobiDB-lite"/>
    </source>
</evidence>
<dbReference type="AlphaFoldDB" id="A0AAD4LPQ0"/>
<evidence type="ECO:0000313" key="2">
    <source>
        <dbReference type="EMBL" id="KAH8994604.1"/>
    </source>
</evidence>
<dbReference type="Proteomes" id="UP001201163">
    <property type="component" value="Unassembled WGS sequence"/>
</dbReference>
<reference evidence="2" key="1">
    <citation type="submission" date="2022-01" db="EMBL/GenBank/DDBJ databases">
        <title>Comparative genomics reveals a dynamic genome evolution in the ectomycorrhizal milk-cap (Lactarius) mushrooms.</title>
        <authorList>
            <consortium name="DOE Joint Genome Institute"/>
            <person name="Lebreton A."/>
            <person name="Tang N."/>
            <person name="Kuo A."/>
            <person name="LaButti K."/>
            <person name="Drula E."/>
            <person name="Barry K."/>
            <person name="Clum A."/>
            <person name="Lipzen A."/>
            <person name="Mousain D."/>
            <person name="Ng V."/>
            <person name="Wang R."/>
            <person name="Wang X."/>
            <person name="Dai Y."/>
            <person name="Henrissat B."/>
            <person name="Grigoriev I.V."/>
            <person name="Guerin-Laguette A."/>
            <person name="Yu F."/>
            <person name="Martin F.M."/>
        </authorList>
    </citation>
    <scope>NUCLEOTIDE SEQUENCE</scope>
    <source>
        <strain evidence="2">QP</strain>
    </source>
</reference>